<dbReference type="EMBL" id="LTBC01000001">
    <property type="protein sequence ID" value="KYH33921.1"/>
    <property type="molecule type" value="Genomic_DNA"/>
</dbReference>
<feature type="chain" id="PRO_5038402360" evidence="1">
    <location>
        <begin position="25"/>
        <end position="144"/>
    </location>
</feature>
<evidence type="ECO:0000313" key="2">
    <source>
        <dbReference type="EMBL" id="KYH33921.1"/>
    </source>
</evidence>
<keyword evidence="1" id="KW-0732">Signal</keyword>
<comment type="caution">
    <text evidence="2">The sequence shown here is derived from an EMBL/GenBank/DDBJ whole genome shotgun (WGS) entry which is preliminary data.</text>
</comment>
<dbReference type="AlphaFoldDB" id="A0A151B1Y0"/>
<evidence type="ECO:0000256" key="1">
    <source>
        <dbReference type="SAM" id="SignalP"/>
    </source>
</evidence>
<reference evidence="2 3" key="1">
    <citation type="submission" date="2016-02" db="EMBL/GenBank/DDBJ databases">
        <title>Genome sequence of Moorella mulderi DSM 14980.</title>
        <authorList>
            <person name="Poehlein A."/>
            <person name="Daniel R."/>
        </authorList>
    </citation>
    <scope>NUCLEOTIDE SEQUENCE [LARGE SCALE GENOMIC DNA]</scope>
    <source>
        <strain evidence="2 3">DSM 14980</strain>
    </source>
</reference>
<keyword evidence="3" id="KW-1185">Reference proteome</keyword>
<feature type="signal peptide" evidence="1">
    <location>
        <begin position="1"/>
        <end position="24"/>
    </location>
</feature>
<dbReference type="PATRIC" id="fig|1122241.3.peg.673"/>
<name>A0A151B1Y0_9FIRM</name>
<protein>
    <submittedName>
        <fullName evidence="2">Uncharacterized protein</fullName>
    </submittedName>
</protein>
<dbReference type="RefSeq" id="WP_062281323.1">
    <property type="nucleotide sequence ID" value="NZ_LTBC01000001.1"/>
</dbReference>
<proteinExistence type="predicted"/>
<dbReference type="OrthoDB" id="1957466at2"/>
<organism evidence="2 3">
    <name type="scientific">Moorella mulderi DSM 14980</name>
    <dbReference type="NCBI Taxonomy" id="1122241"/>
    <lineage>
        <taxon>Bacteria</taxon>
        <taxon>Bacillati</taxon>
        <taxon>Bacillota</taxon>
        <taxon>Clostridia</taxon>
        <taxon>Neomoorellales</taxon>
        <taxon>Neomoorellaceae</taxon>
        <taxon>Neomoorella</taxon>
    </lineage>
</organism>
<dbReference type="Proteomes" id="UP000075670">
    <property type="component" value="Unassembled WGS sequence"/>
</dbReference>
<gene>
    <name evidence="2" type="ORF">MOMUL_06390</name>
</gene>
<sequence length="144" mass="15811">MPMPTLPKYVAALASIFFFPPAQTIPGNVNSERGSQVARVIGIMPNQEQVGGLIDSLKNAGFDRKDMVVASLSRSFTDWENPDEIAYLKTERDELWQEGTDTYTDFLAASAGQGVAVAVEAPRHELARIREIMEQNGAAKIIQD</sequence>
<accession>A0A151B1Y0</accession>
<evidence type="ECO:0000313" key="3">
    <source>
        <dbReference type="Proteomes" id="UP000075670"/>
    </source>
</evidence>